<sequence length="158" mass="16676">MTELYTRKELGEFNSVVCFKALVTGVSETLGDKAAAIALTAAGRQRGKDLVASLGLKGQGNVDSLDTLTKALDDAVGKNGTRLCAIDKIVADGDALKVYTSETVCSANEPIGSKMECTFTLGAIWGAIEAALGKRYRGKQIESVLRGGSHDVFELTLF</sequence>
<dbReference type="Gene3D" id="3.30.1380.20">
    <property type="entry name" value="Trafficking protein particle complex subunit 3"/>
    <property type="match status" value="1"/>
</dbReference>
<evidence type="ECO:0000313" key="2">
    <source>
        <dbReference type="Proteomes" id="UP001333818"/>
    </source>
</evidence>
<keyword evidence="2" id="KW-1185">Reference proteome</keyword>
<evidence type="ECO:0000313" key="1">
    <source>
        <dbReference type="EMBL" id="MEE3719750.1"/>
    </source>
</evidence>
<gene>
    <name evidence="1" type="ORF">V2H45_23695</name>
</gene>
<name>A0AAW9PXJ9_9CYAN</name>
<proteinExistence type="predicted"/>
<dbReference type="Proteomes" id="UP001333818">
    <property type="component" value="Unassembled WGS sequence"/>
</dbReference>
<organism evidence="1 2">
    <name type="scientific">Tumidithrix elongata BACA0141</name>
    <dbReference type="NCBI Taxonomy" id="2716417"/>
    <lineage>
        <taxon>Bacteria</taxon>
        <taxon>Bacillati</taxon>
        <taxon>Cyanobacteriota</taxon>
        <taxon>Cyanophyceae</taxon>
        <taxon>Pseudanabaenales</taxon>
        <taxon>Pseudanabaenaceae</taxon>
        <taxon>Tumidithrix</taxon>
        <taxon>Tumidithrix elongata</taxon>
    </lineage>
</organism>
<comment type="caution">
    <text evidence="1">The sequence shown here is derived from an EMBL/GenBank/DDBJ whole genome shotgun (WGS) entry which is preliminary data.</text>
</comment>
<dbReference type="AlphaFoldDB" id="A0AAW9PXJ9"/>
<dbReference type="InterPro" id="IPR024096">
    <property type="entry name" value="NO_sig/Golgi_transp_ligand-bd"/>
</dbReference>
<accession>A0AAW9PXJ9</accession>
<dbReference type="EMBL" id="JAZBJZ010000166">
    <property type="protein sequence ID" value="MEE3719750.1"/>
    <property type="molecule type" value="Genomic_DNA"/>
</dbReference>
<reference evidence="1" key="1">
    <citation type="submission" date="2024-01" db="EMBL/GenBank/DDBJ databases">
        <title>Bank of Algae and Cyanobacteria of the Azores (BACA) strain genomes.</title>
        <authorList>
            <person name="Luz R."/>
            <person name="Cordeiro R."/>
            <person name="Fonseca A."/>
            <person name="Goncalves V."/>
        </authorList>
    </citation>
    <scope>NUCLEOTIDE SEQUENCE</scope>
    <source>
        <strain evidence="1">BACA0141</strain>
    </source>
</reference>
<dbReference type="RefSeq" id="WP_330486187.1">
    <property type="nucleotide sequence ID" value="NZ_JAZBJZ010000166.1"/>
</dbReference>
<dbReference type="SUPFAM" id="SSF111126">
    <property type="entry name" value="Ligand-binding domain in the NO signalling and Golgi transport"/>
    <property type="match status" value="1"/>
</dbReference>
<protein>
    <recommendedName>
        <fullName evidence="3">Hydrocarbon-binding protein</fullName>
    </recommendedName>
</protein>
<evidence type="ECO:0008006" key="3">
    <source>
        <dbReference type="Google" id="ProtNLM"/>
    </source>
</evidence>